<evidence type="ECO:0000256" key="1">
    <source>
        <dbReference type="SAM" id="Phobius"/>
    </source>
</evidence>
<keyword evidence="1" id="KW-1133">Transmembrane helix</keyword>
<dbReference type="PROSITE" id="PS50244">
    <property type="entry name" value="S5A_REDUCTASE"/>
    <property type="match status" value="1"/>
</dbReference>
<feature type="transmembrane region" description="Helical" evidence="1">
    <location>
        <begin position="6"/>
        <end position="23"/>
    </location>
</feature>
<protein>
    <submittedName>
        <fullName evidence="2">Uncharacterized protein</fullName>
    </submittedName>
</protein>
<accession>A0A1D9MLV6</accession>
<dbReference type="PANTHER" id="PTHR32251:SF17">
    <property type="entry name" value="STEROID 5-ALPHA REDUCTASE C-TERMINAL DOMAIN-CONTAINING PROTEIN"/>
    <property type="match status" value="1"/>
</dbReference>
<name>A0A1D9MLV6_9ACTO</name>
<dbReference type="OrthoDB" id="9779233at2"/>
<feature type="transmembrane region" description="Helical" evidence="1">
    <location>
        <begin position="182"/>
        <end position="202"/>
    </location>
</feature>
<dbReference type="Proteomes" id="UP000176288">
    <property type="component" value="Chromosome"/>
</dbReference>
<dbReference type="Pfam" id="PF06966">
    <property type="entry name" value="DUF1295"/>
    <property type="match status" value="1"/>
</dbReference>
<keyword evidence="3" id="KW-1185">Reference proteome</keyword>
<feature type="transmembrane region" description="Helical" evidence="1">
    <location>
        <begin position="30"/>
        <end position="51"/>
    </location>
</feature>
<feature type="transmembrane region" description="Helical" evidence="1">
    <location>
        <begin position="131"/>
        <end position="151"/>
    </location>
</feature>
<keyword evidence="1" id="KW-0812">Transmembrane</keyword>
<dbReference type="EMBL" id="CP017812">
    <property type="protein sequence ID" value="AOZ73169.1"/>
    <property type="molecule type" value="Genomic_DNA"/>
</dbReference>
<keyword evidence="1" id="KW-0472">Membrane</keyword>
<dbReference type="InterPro" id="IPR010721">
    <property type="entry name" value="UstE-like"/>
</dbReference>
<sequence>MTSLSSAVIATIVIQLIGWAISAAKKTEKIFDLTGSATFAAVTIALLIGVGSYGEHAWARTLIGLMVIVWALRLGTFLTRRALKRGDQRFDEIKVNPIRFLIVWLIQALWISGTAAAAWSAITSTQTTVRLPLVFIGALVWLFGISLEALADRQKRAFQANPANRGKFIDTGLWSRSQHPNYFGEITLWVGVAIASASLLHGWYWLSLLSPVLVFVLLTKVSGIPTLDRSAKKKWGDDPAYQAYRRRTPVLVPKLR</sequence>
<dbReference type="STRING" id="1912795.BK816_07570"/>
<evidence type="ECO:0000313" key="2">
    <source>
        <dbReference type="EMBL" id="AOZ73169.1"/>
    </source>
</evidence>
<dbReference type="RefSeq" id="WP_071164632.1">
    <property type="nucleotide sequence ID" value="NZ_CP017812.1"/>
</dbReference>
<feature type="transmembrane region" description="Helical" evidence="1">
    <location>
        <begin position="57"/>
        <end position="79"/>
    </location>
</feature>
<dbReference type="PANTHER" id="PTHR32251">
    <property type="entry name" value="3-OXO-5-ALPHA-STEROID 4-DEHYDROGENASE"/>
    <property type="match status" value="1"/>
</dbReference>
<gene>
    <name evidence="2" type="ORF">BK816_07570</name>
</gene>
<dbReference type="AlphaFoldDB" id="A0A1D9MLV6"/>
<dbReference type="GO" id="GO:0016020">
    <property type="term" value="C:membrane"/>
    <property type="evidence" value="ECO:0007669"/>
    <property type="project" value="TreeGrafter"/>
</dbReference>
<dbReference type="KEGG" id="avu:BK816_07570"/>
<proteinExistence type="predicted"/>
<feature type="transmembrane region" description="Helical" evidence="1">
    <location>
        <begin position="100"/>
        <end position="119"/>
    </location>
</feature>
<evidence type="ECO:0000313" key="3">
    <source>
        <dbReference type="Proteomes" id="UP000176288"/>
    </source>
</evidence>
<dbReference type="Gene3D" id="1.20.120.1630">
    <property type="match status" value="1"/>
</dbReference>
<reference evidence="2 3" key="1">
    <citation type="submission" date="2016-10" db="EMBL/GenBank/DDBJ databases">
        <title>Actinomyces aegypiusis sp. nov., isolated from the Aegypius monachus in Qinghai Tibet Plateau China.</title>
        <authorList>
            <person name="Wang Y."/>
        </authorList>
    </citation>
    <scope>NUCLEOTIDE SEQUENCE [LARGE SCALE GENOMIC DNA]</scope>
    <source>
        <strain evidence="2 3">VUL4_3</strain>
    </source>
</reference>
<organism evidence="2 3">
    <name type="scientific">Boudabousia tangfeifanii</name>
    <dbReference type="NCBI Taxonomy" id="1912795"/>
    <lineage>
        <taxon>Bacteria</taxon>
        <taxon>Bacillati</taxon>
        <taxon>Actinomycetota</taxon>
        <taxon>Actinomycetes</taxon>
        <taxon>Actinomycetales</taxon>
        <taxon>Actinomycetaceae</taxon>
        <taxon>Boudabousia</taxon>
    </lineage>
</organism>